<evidence type="ECO:0000259" key="5">
    <source>
        <dbReference type="PROSITE" id="PS51071"/>
    </source>
</evidence>
<dbReference type="PROSITE" id="PS01124">
    <property type="entry name" value="HTH_ARAC_FAMILY_2"/>
    <property type="match status" value="1"/>
</dbReference>
<dbReference type="AlphaFoldDB" id="A0A3N2GVP2"/>
<reference evidence="6 7" key="1">
    <citation type="submission" date="2018-11" db="EMBL/GenBank/DDBJ databases">
        <title>Sequencing the genomes of 1000 actinobacteria strains.</title>
        <authorList>
            <person name="Klenk H.-P."/>
        </authorList>
    </citation>
    <scope>NUCLEOTIDE SEQUENCE [LARGE SCALE GENOMIC DNA]</scope>
    <source>
        <strain evidence="6 7">DSM 44348</strain>
    </source>
</reference>
<protein>
    <submittedName>
        <fullName evidence="6">AraC-like protein</fullName>
    </submittedName>
</protein>
<sequence>MSGYHFAYIRTADPALAVEAAEPVLGLHELLPEGGPREMDLRMHRHEGDQLTSATVTYGRDVVVRLGVPRTAYTTTMVVSGRCVFRIGSTYLEAATGDVVTASPAGAFGFQAGANCYLKLVRVEQRAMHVRLARITGRWPSSPIRFHPVITRLSGRGQPLITSAEQFFGRSKSRFARHSDEIFVNWLLRHQPHEYSESIGPRAAEVGPLASDFGKVLLRATDPVKEVSVTELARASGLTEAEFVRVFRHHEGCRPQDFRLGLRLEQARRILLVGRPPLVSVGYAARRCGFRDDERFRLHYTRRFGETPLDTLYRSE</sequence>
<gene>
    <name evidence="6" type="ORF">EDD35_3033</name>
</gene>
<evidence type="ECO:0000256" key="2">
    <source>
        <dbReference type="ARBA" id="ARBA00023125"/>
    </source>
</evidence>
<feature type="domain" description="HTH rpiR-type" evidence="5">
    <location>
        <begin position="193"/>
        <end position="269"/>
    </location>
</feature>
<dbReference type="SMART" id="SM00342">
    <property type="entry name" value="HTH_ARAC"/>
    <property type="match status" value="1"/>
</dbReference>
<accession>A0A3N2GVP2</accession>
<name>A0A3N2GVP2_9PSEU</name>
<evidence type="ECO:0000256" key="1">
    <source>
        <dbReference type="ARBA" id="ARBA00023015"/>
    </source>
</evidence>
<dbReference type="RefSeq" id="WP_123684151.1">
    <property type="nucleotide sequence ID" value="NZ_RKHY01000001.1"/>
</dbReference>
<dbReference type="InterPro" id="IPR000281">
    <property type="entry name" value="HTH_RpiR"/>
</dbReference>
<feature type="domain" description="HTH araC/xylS-type" evidence="4">
    <location>
        <begin position="225"/>
        <end position="314"/>
    </location>
</feature>
<evidence type="ECO:0000259" key="4">
    <source>
        <dbReference type="PROSITE" id="PS01124"/>
    </source>
</evidence>
<dbReference type="PANTHER" id="PTHR46796:SF12">
    <property type="entry name" value="HTH-TYPE DNA-BINDING TRANSCRIPTIONAL ACTIVATOR EUTR"/>
    <property type="match status" value="1"/>
</dbReference>
<dbReference type="InterPro" id="IPR018060">
    <property type="entry name" value="HTH_AraC"/>
</dbReference>
<evidence type="ECO:0000313" key="6">
    <source>
        <dbReference type="EMBL" id="ROS40694.1"/>
    </source>
</evidence>
<comment type="caution">
    <text evidence="6">The sequence shown here is derived from an EMBL/GenBank/DDBJ whole genome shotgun (WGS) entry which is preliminary data.</text>
</comment>
<keyword evidence="1" id="KW-0805">Transcription regulation</keyword>
<keyword evidence="7" id="KW-1185">Reference proteome</keyword>
<dbReference type="Pfam" id="PF12833">
    <property type="entry name" value="HTH_18"/>
    <property type="match status" value="1"/>
</dbReference>
<dbReference type="PANTHER" id="PTHR46796">
    <property type="entry name" value="HTH-TYPE TRANSCRIPTIONAL ACTIVATOR RHAS-RELATED"/>
    <property type="match status" value="1"/>
</dbReference>
<dbReference type="GeneID" id="301844413"/>
<dbReference type="InterPro" id="IPR050204">
    <property type="entry name" value="AraC_XylS_family_regulators"/>
</dbReference>
<keyword evidence="2" id="KW-0238">DNA-binding</keyword>
<organism evidence="6 7">
    <name type="scientific">Amycolatopsis thermoflava</name>
    <dbReference type="NCBI Taxonomy" id="84480"/>
    <lineage>
        <taxon>Bacteria</taxon>
        <taxon>Bacillati</taxon>
        <taxon>Actinomycetota</taxon>
        <taxon>Actinomycetes</taxon>
        <taxon>Pseudonocardiales</taxon>
        <taxon>Pseudonocardiaceae</taxon>
        <taxon>Amycolatopsis</taxon>
        <taxon>Amycolatopsis methanolica group</taxon>
    </lineage>
</organism>
<dbReference type="GO" id="GO:0043565">
    <property type="term" value="F:sequence-specific DNA binding"/>
    <property type="evidence" value="ECO:0007669"/>
    <property type="project" value="InterPro"/>
</dbReference>
<dbReference type="InterPro" id="IPR035418">
    <property type="entry name" value="AraC-bd_2"/>
</dbReference>
<dbReference type="PROSITE" id="PS51071">
    <property type="entry name" value="HTH_RPIR"/>
    <property type="match status" value="1"/>
</dbReference>
<proteinExistence type="predicted"/>
<dbReference type="EMBL" id="RKHY01000001">
    <property type="protein sequence ID" value="ROS40694.1"/>
    <property type="molecule type" value="Genomic_DNA"/>
</dbReference>
<dbReference type="GO" id="GO:0003700">
    <property type="term" value="F:DNA-binding transcription factor activity"/>
    <property type="evidence" value="ECO:0007669"/>
    <property type="project" value="InterPro"/>
</dbReference>
<dbReference type="PROSITE" id="PS00041">
    <property type="entry name" value="HTH_ARAC_FAMILY_1"/>
    <property type="match status" value="1"/>
</dbReference>
<dbReference type="Gene3D" id="1.10.10.60">
    <property type="entry name" value="Homeodomain-like"/>
    <property type="match status" value="1"/>
</dbReference>
<dbReference type="Proteomes" id="UP000274843">
    <property type="component" value="Unassembled WGS sequence"/>
</dbReference>
<dbReference type="InterPro" id="IPR018062">
    <property type="entry name" value="HTH_AraC-typ_CS"/>
</dbReference>
<dbReference type="Pfam" id="PF14525">
    <property type="entry name" value="AraC_binding_2"/>
    <property type="match status" value="1"/>
</dbReference>
<keyword evidence="3" id="KW-0804">Transcription</keyword>
<evidence type="ECO:0000313" key="7">
    <source>
        <dbReference type="Proteomes" id="UP000274843"/>
    </source>
</evidence>
<evidence type="ECO:0000256" key="3">
    <source>
        <dbReference type="ARBA" id="ARBA00023163"/>
    </source>
</evidence>